<proteinExistence type="predicted"/>
<dbReference type="AlphaFoldDB" id="A0AA88JIV3"/>
<reference evidence="2" key="1">
    <citation type="submission" date="2023-07" db="EMBL/GenBank/DDBJ databases">
        <title>draft genome sequence of fig (Ficus carica).</title>
        <authorList>
            <person name="Takahashi T."/>
            <person name="Nishimura K."/>
        </authorList>
    </citation>
    <scope>NUCLEOTIDE SEQUENCE</scope>
</reference>
<sequence>YSEDKFEPSPLQSPIHHLDLRAPRLHHSPPLHPLHLRAFQPIGGADDGGVSPEQREFQKVLVREIERRFSIAVVVVVCLPNVAAET</sequence>
<protein>
    <submittedName>
        <fullName evidence="2">Uncharacterized protein</fullName>
    </submittedName>
</protein>
<evidence type="ECO:0000313" key="1">
    <source>
        <dbReference type="EMBL" id="GMN74254.1"/>
    </source>
</evidence>
<organism evidence="2 3">
    <name type="scientific">Ficus carica</name>
    <name type="common">Common fig</name>
    <dbReference type="NCBI Taxonomy" id="3494"/>
    <lineage>
        <taxon>Eukaryota</taxon>
        <taxon>Viridiplantae</taxon>
        <taxon>Streptophyta</taxon>
        <taxon>Embryophyta</taxon>
        <taxon>Tracheophyta</taxon>
        <taxon>Spermatophyta</taxon>
        <taxon>Magnoliopsida</taxon>
        <taxon>eudicotyledons</taxon>
        <taxon>Gunneridae</taxon>
        <taxon>Pentapetalae</taxon>
        <taxon>rosids</taxon>
        <taxon>fabids</taxon>
        <taxon>Rosales</taxon>
        <taxon>Moraceae</taxon>
        <taxon>Ficeae</taxon>
        <taxon>Ficus</taxon>
    </lineage>
</organism>
<dbReference type="Proteomes" id="UP001187192">
    <property type="component" value="Unassembled WGS sequence"/>
</dbReference>
<dbReference type="EMBL" id="BTGU01014600">
    <property type="protein sequence ID" value="GMN74254.1"/>
    <property type="molecule type" value="Genomic_DNA"/>
</dbReference>
<keyword evidence="3" id="KW-1185">Reference proteome</keyword>
<comment type="caution">
    <text evidence="2">The sequence shown here is derived from an EMBL/GenBank/DDBJ whole genome shotgun (WGS) entry which is preliminary data.</text>
</comment>
<accession>A0AA88JIV3</accession>
<dbReference type="EMBL" id="BTGU01014603">
    <property type="protein sequence ID" value="GMN74271.1"/>
    <property type="molecule type" value="Genomic_DNA"/>
</dbReference>
<evidence type="ECO:0000313" key="2">
    <source>
        <dbReference type="EMBL" id="GMN74271.1"/>
    </source>
</evidence>
<feature type="non-terminal residue" evidence="2">
    <location>
        <position position="1"/>
    </location>
</feature>
<gene>
    <name evidence="1" type="ORF">TIFTF001_054395</name>
    <name evidence="2" type="ORF">TIFTF001_054398</name>
</gene>
<name>A0AA88JIV3_FICCA</name>
<evidence type="ECO:0000313" key="3">
    <source>
        <dbReference type="Proteomes" id="UP001187192"/>
    </source>
</evidence>